<organism evidence="1 2">
    <name type="scientific">Coptis chinensis</name>
    <dbReference type="NCBI Taxonomy" id="261450"/>
    <lineage>
        <taxon>Eukaryota</taxon>
        <taxon>Viridiplantae</taxon>
        <taxon>Streptophyta</taxon>
        <taxon>Embryophyta</taxon>
        <taxon>Tracheophyta</taxon>
        <taxon>Spermatophyta</taxon>
        <taxon>Magnoliopsida</taxon>
        <taxon>Ranunculales</taxon>
        <taxon>Ranunculaceae</taxon>
        <taxon>Coptidoideae</taxon>
        <taxon>Coptis</taxon>
    </lineage>
</organism>
<sequence length="90" mass="10218">VLGNLRGFMKLGNNMESYHRKGGETASGDIQVTRPAIVREGKSTLQSFRDDEEVDAKADDFINKFKNQLKLQRLDSILRYKEMLGRGADK</sequence>
<gene>
    <name evidence="1" type="ORF">IFM89_000818</name>
</gene>
<evidence type="ECO:0000313" key="2">
    <source>
        <dbReference type="Proteomes" id="UP000631114"/>
    </source>
</evidence>
<dbReference type="Pfam" id="PF05553">
    <property type="entry name" value="DUF761"/>
    <property type="match status" value="1"/>
</dbReference>
<dbReference type="AlphaFoldDB" id="A0A835ITG1"/>
<proteinExistence type="predicted"/>
<comment type="caution">
    <text evidence="1">The sequence shown here is derived from an EMBL/GenBank/DDBJ whole genome shotgun (WGS) entry which is preliminary data.</text>
</comment>
<dbReference type="PANTHER" id="PTHR33098">
    <property type="entry name" value="COTTON FIBER (DUF761)"/>
    <property type="match status" value="1"/>
</dbReference>
<keyword evidence="2" id="KW-1185">Reference proteome</keyword>
<dbReference type="PANTHER" id="PTHR33098:SF53">
    <property type="entry name" value="OS05G0540900 PROTEIN"/>
    <property type="match status" value="1"/>
</dbReference>
<dbReference type="EMBL" id="JADFTS010000001">
    <property type="protein sequence ID" value="KAF9623329.1"/>
    <property type="molecule type" value="Genomic_DNA"/>
</dbReference>
<dbReference type="OrthoDB" id="1931904at2759"/>
<dbReference type="InterPro" id="IPR008480">
    <property type="entry name" value="DUF761_pln"/>
</dbReference>
<reference evidence="1 2" key="1">
    <citation type="submission" date="2020-10" db="EMBL/GenBank/DDBJ databases">
        <title>The Coptis chinensis genome and diversification of protoberbering-type alkaloids.</title>
        <authorList>
            <person name="Wang B."/>
            <person name="Shu S."/>
            <person name="Song C."/>
            <person name="Liu Y."/>
        </authorList>
    </citation>
    <scope>NUCLEOTIDE SEQUENCE [LARGE SCALE GENOMIC DNA]</scope>
    <source>
        <strain evidence="1">HL-2020</strain>
        <tissue evidence="1">Leaf</tissue>
    </source>
</reference>
<protein>
    <submittedName>
        <fullName evidence="1">Uncharacterized protein</fullName>
    </submittedName>
</protein>
<name>A0A835ITG1_9MAGN</name>
<dbReference type="Proteomes" id="UP000631114">
    <property type="component" value="Unassembled WGS sequence"/>
</dbReference>
<feature type="non-terminal residue" evidence="1">
    <location>
        <position position="1"/>
    </location>
</feature>
<evidence type="ECO:0000313" key="1">
    <source>
        <dbReference type="EMBL" id="KAF9623329.1"/>
    </source>
</evidence>
<accession>A0A835ITG1</accession>